<accession>A0ABD4QG53</accession>
<evidence type="ECO:0000313" key="6">
    <source>
        <dbReference type="Proteomes" id="UP000676804"/>
    </source>
</evidence>
<keyword evidence="5" id="KW-1185">Reference proteome</keyword>
<keyword evidence="1 4" id="KW-0413">Isomerase</keyword>
<proteinExistence type="predicted"/>
<dbReference type="InterPro" id="IPR014710">
    <property type="entry name" value="RmlC-like_jellyroll"/>
</dbReference>
<evidence type="ECO:0000313" key="4">
    <source>
        <dbReference type="EMBL" id="MBR8689121.1"/>
    </source>
</evidence>
<dbReference type="EC" id="5.3.1.30" evidence="2"/>
<dbReference type="NCBIfam" id="TIGR04378">
    <property type="entry name" value="myo_inos_iolB"/>
    <property type="match status" value="1"/>
</dbReference>
<sequence length="275" mass="31355">MPELIVPPYKRDSDGKVLSITPQSAGWKYIGFEVYKLLQGETLQKQTNDQEVCIVILSGKLHISTKLEKWEHVGQRMDVFEKTPPYSIYVPNDDQFTIEALTDVEIAICSSPGKGTYPARLITPAQVGVEQRGADNISRQVHNILPEQASADHLLVVEVFTPEGNWSSYPPHKHDENNLPYESYLEETYYHKVNPNHGFILQRVYTDDLSLNEIMSVQNGEAVLVPKGYHPVAAPPGYESYYLNVMAGPVRTWKFQNSKEHEWVMEHKLSESREK</sequence>
<dbReference type="Proteomes" id="UP000676804">
    <property type="component" value="Unassembled WGS sequence"/>
</dbReference>
<dbReference type="GO" id="GO:0102482">
    <property type="term" value="F:5-deoxy-D-glucuronate isomerase activity"/>
    <property type="evidence" value="ECO:0007669"/>
    <property type="project" value="UniProtKB-EC"/>
</dbReference>
<name>A0ABD4QG53_9BACI</name>
<protein>
    <recommendedName>
        <fullName evidence="2">5-deoxy-glucuronate isomerase</fullName>
        <ecNumber evidence="2">5.3.1.30</ecNumber>
    </recommendedName>
</protein>
<dbReference type="InterPro" id="IPR021120">
    <property type="entry name" value="KduI/IolB_isomerase"/>
</dbReference>
<gene>
    <name evidence="4" type="primary">iolB</name>
    <name evidence="3" type="ORF">AKG37_16325</name>
    <name evidence="4" type="ORF">KCQ59_04900</name>
</gene>
<dbReference type="AlphaFoldDB" id="A0ABD4QG53"/>
<dbReference type="SUPFAM" id="SSF51182">
    <property type="entry name" value="RmlC-like cupins"/>
    <property type="match status" value="1"/>
</dbReference>
<dbReference type="GO" id="GO:0019310">
    <property type="term" value="P:inositol catabolic process"/>
    <property type="evidence" value="ECO:0007669"/>
    <property type="project" value="UniProtKB-UniRule"/>
</dbReference>
<reference evidence="4 6" key="2">
    <citation type="submission" date="2021-04" db="EMBL/GenBank/DDBJ databases">
        <title>Isolation of newly marine bacteria for enzymatic activity.</title>
        <authorList>
            <person name="Hadi W.A.M."/>
            <person name="Nair A.J.J."/>
            <person name="Edwin B.T."/>
        </authorList>
    </citation>
    <scope>NUCLEOTIDE SEQUENCE [LARGE SCALE GENOMIC DNA]</scope>
    <source>
        <strain evidence="4 6">B28A</strain>
    </source>
</reference>
<evidence type="ECO:0000313" key="3">
    <source>
        <dbReference type="EMBL" id="KPN15225.1"/>
    </source>
</evidence>
<dbReference type="PANTHER" id="PTHR39193:SF1">
    <property type="entry name" value="5-DEOXY-GLUCURONATE ISOMERASE"/>
    <property type="match status" value="1"/>
</dbReference>
<evidence type="ECO:0000313" key="5">
    <source>
        <dbReference type="Proteomes" id="UP000050272"/>
    </source>
</evidence>
<evidence type="ECO:0000256" key="2">
    <source>
        <dbReference type="NCBIfam" id="TIGR04378"/>
    </source>
</evidence>
<dbReference type="InterPro" id="IPR024203">
    <property type="entry name" value="Deoxy-glucuronate_isom_IolB"/>
</dbReference>
<dbReference type="Proteomes" id="UP000050272">
    <property type="component" value="Unassembled WGS sequence"/>
</dbReference>
<dbReference type="EMBL" id="LGYN01000002">
    <property type="protein sequence ID" value="KPN15225.1"/>
    <property type="molecule type" value="Genomic_DNA"/>
</dbReference>
<dbReference type="Pfam" id="PF04962">
    <property type="entry name" value="KduI"/>
    <property type="match status" value="1"/>
</dbReference>
<comment type="caution">
    <text evidence="4">The sequence shown here is derived from an EMBL/GenBank/DDBJ whole genome shotgun (WGS) entry which is preliminary data.</text>
</comment>
<evidence type="ECO:0000256" key="1">
    <source>
        <dbReference type="ARBA" id="ARBA00023235"/>
    </source>
</evidence>
<dbReference type="InterPro" id="IPR011051">
    <property type="entry name" value="RmlC_Cupin_sf"/>
</dbReference>
<dbReference type="EMBL" id="JAGQFH010000002">
    <property type="protein sequence ID" value="MBR8689121.1"/>
    <property type="molecule type" value="Genomic_DNA"/>
</dbReference>
<organism evidence="4 6">
    <name type="scientific">Bacillus australimaris</name>
    <dbReference type="NCBI Taxonomy" id="1326968"/>
    <lineage>
        <taxon>Bacteria</taxon>
        <taxon>Bacillati</taxon>
        <taxon>Bacillota</taxon>
        <taxon>Bacilli</taxon>
        <taxon>Bacillales</taxon>
        <taxon>Bacillaceae</taxon>
        <taxon>Bacillus</taxon>
    </lineage>
</organism>
<dbReference type="RefSeq" id="WP_060697822.1">
    <property type="nucleotide sequence ID" value="NZ_JAGQFH010000002.1"/>
</dbReference>
<dbReference type="PANTHER" id="PTHR39193">
    <property type="entry name" value="5-DEOXY-GLUCURONATE ISOMERASE"/>
    <property type="match status" value="1"/>
</dbReference>
<reference evidence="3 5" key="1">
    <citation type="submission" date="2015-07" db="EMBL/GenBank/DDBJ databases">
        <title>Bacillus zhangzhouensis sp. nov. and Bacillus nanhaiticus sp. nov.</title>
        <authorList>
            <person name="Liu Y."/>
            <person name="Lai Q."/>
            <person name="Shao Z."/>
        </authorList>
    </citation>
    <scope>NUCLEOTIDE SEQUENCE [LARGE SCALE GENOMIC DNA]</scope>
    <source>
        <strain evidence="3 5">NH7I_1</strain>
    </source>
</reference>
<dbReference type="PIRSF" id="PIRSF036628">
    <property type="entry name" value="IolB"/>
    <property type="match status" value="1"/>
</dbReference>
<dbReference type="Gene3D" id="2.60.120.10">
    <property type="entry name" value="Jelly Rolls"/>
    <property type="match status" value="2"/>
</dbReference>